<organism evidence="1 2">
    <name type="scientific">Litorilituus sediminis</name>
    <dbReference type="NCBI Taxonomy" id="718192"/>
    <lineage>
        <taxon>Bacteria</taxon>
        <taxon>Pseudomonadati</taxon>
        <taxon>Pseudomonadota</taxon>
        <taxon>Gammaproteobacteria</taxon>
        <taxon>Alteromonadales</taxon>
        <taxon>Colwelliaceae</taxon>
        <taxon>Litorilituus</taxon>
    </lineage>
</organism>
<sequence length="84" mass="9206">MNQVVQVLTQLANTATLVTKEEVAQFLASTKLSKQQKIAIAAHDIDTLVETVHDLSVIKCLPILVADEDEEQIITITNKHVVNA</sequence>
<evidence type="ECO:0000313" key="2">
    <source>
        <dbReference type="Proteomes" id="UP000290244"/>
    </source>
</evidence>
<dbReference type="EMBL" id="CP034759">
    <property type="protein sequence ID" value="QBG35834.1"/>
    <property type="molecule type" value="Genomic_DNA"/>
</dbReference>
<proteinExistence type="predicted"/>
<accession>A0A4P6P3K3</accession>
<name>A0A4P6P3K3_9GAMM</name>
<reference evidence="1 2" key="1">
    <citation type="submission" date="2018-12" db="EMBL/GenBank/DDBJ databases">
        <title>Complete genome of Litorilituus sediminis.</title>
        <authorList>
            <person name="Liu A."/>
            <person name="Rong J."/>
        </authorList>
    </citation>
    <scope>NUCLEOTIDE SEQUENCE [LARGE SCALE GENOMIC DNA]</scope>
    <source>
        <strain evidence="1 2">JCM 17549</strain>
    </source>
</reference>
<dbReference type="KEGG" id="lsd:EMK97_08960"/>
<gene>
    <name evidence="1" type="ORF">EMK97_08960</name>
</gene>
<dbReference type="AlphaFoldDB" id="A0A4P6P3K3"/>
<dbReference type="Proteomes" id="UP000290244">
    <property type="component" value="Chromosome"/>
</dbReference>
<dbReference type="RefSeq" id="WP_130601396.1">
    <property type="nucleotide sequence ID" value="NZ_CP034759.1"/>
</dbReference>
<protein>
    <submittedName>
        <fullName evidence="1">Uncharacterized protein</fullName>
    </submittedName>
</protein>
<dbReference type="OrthoDB" id="6228190at2"/>
<keyword evidence="2" id="KW-1185">Reference proteome</keyword>
<evidence type="ECO:0000313" key="1">
    <source>
        <dbReference type="EMBL" id="QBG35834.1"/>
    </source>
</evidence>